<organism evidence="8 9">
    <name type="scientific">Dethiosulfovibrio marinus</name>
    <dbReference type="NCBI Taxonomy" id="133532"/>
    <lineage>
        <taxon>Bacteria</taxon>
        <taxon>Thermotogati</taxon>
        <taxon>Synergistota</taxon>
        <taxon>Synergistia</taxon>
        <taxon>Synergistales</taxon>
        <taxon>Dethiosulfovibrionaceae</taxon>
        <taxon>Dethiosulfovibrio</taxon>
    </lineage>
</organism>
<evidence type="ECO:0000256" key="4">
    <source>
        <dbReference type="ARBA" id="ARBA00022723"/>
    </source>
</evidence>
<keyword evidence="5" id="KW-0408">Iron</keyword>
<dbReference type="SFLD" id="SFLDG01083">
    <property type="entry name" value="Uncharacterised_Radical_SAM_Su"/>
    <property type="match status" value="1"/>
</dbReference>
<protein>
    <submittedName>
        <fullName evidence="8">Radical SAM protein</fullName>
    </submittedName>
</protein>
<dbReference type="PANTHER" id="PTHR43787:SF11">
    <property type="entry name" value="UPF0026 PROTEIN SLR1464"/>
    <property type="match status" value="1"/>
</dbReference>
<name>A0ABS9EQR1_9BACT</name>
<dbReference type="SFLD" id="SFLDS00029">
    <property type="entry name" value="Radical_SAM"/>
    <property type="match status" value="1"/>
</dbReference>
<comment type="caution">
    <text evidence="8">The sequence shown here is derived from an EMBL/GenBank/DDBJ whole genome shotgun (WGS) entry which is preliminary data.</text>
</comment>
<evidence type="ECO:0000313" key="9">
    <source>
        <dbReference type="Proteomes" id="UP001200430"/>
    </source>
</evidence>
<gene>
    <name evidence="8" type="ORF">L2W38_11965</name>
</gene>
<dbReference type="InterPro" id="IPR058240">
    <property type="entry name" value="rSAM_sf"/>
</dbReference>
<evidence type="ECO:0000256" key="3">
    <source>
        <dbReference type="ARBA" id="ARBA00022691"/>
    </source>
</evidence>
<comment type="cofactor">
    <cofactor evidence="1">
        <name>[4Fe-4S] cluster</name>
        <dbReference type="ChEBI" id="CHEBI:49883"/>
    </cofactor>
</comment>
<evidence type="ECO:0000256" key="2">
    <source>
        <dbReference type="ARBA" id="ARBA00022485"/>
    </source>
</evidence>
<dbReference type="Gene3D" id="3.20.20.70">
    <property type="entry name" value="Aldolase class I"/>
    <property type="match status" value="1"/>
</dbReference>
<keyword evidence="2" id="KW-0004">4Fe-4S</keyword>
<dbReference type="EMBL" id="JAKGUD010000017">
    <property type="protein sequence ID" value="MCF4143528.1"/>
    <property type="molecule type" value="Genomic_DNA"/>
</dbReference>
<dbReference type="Proteomes" id="UP001200430">
    <property type="component" value="Unassembled WGS sequence"/>
</dbReference>
<keyword evidence="3" id="KW-0949">S-adenosyl-L-methionine</keyword>
<evidence type="ECO:0000256" key="1">
    <source>
        <dbReference type="ARBA" id="ARBA00001966"/>
    </source>
</evidence>
<evidence type="ECO:0000256" key="5">
    <source>
        <dbReference type="ARBA" id="ARBA00023004"/>
    </source>
</evidence>
<dbReference type="RefSeq" id="WP_236100238.1">
    <property type="nucleotide sequence ID" value="NZ_JAKGUD010000017.1"/>
</dbReference>
<dbReference type="InterPro" id="IPR040084">
    <property type="entry name" value="GTPase_Obg"/>
</dbReference>
<accession>A0ABS9EQR1</accession>
<evidence type="ECO:0000313" key="8">
    <source>
        <dbReference type="EMBL" id="MCF4143528.1"/>
    </source>
</evidence>
<dbReference type="PROSITE" id="PS51918">
    <property type="entry name" value="RADICAL_SAM"/>
    <property type="match status" value="1"/>
</dbReference>
<dbReference type="SUPFAM" id="SSF102114">
    <property type="entry name" value="Radical SAM enzymes"/>
    <property type="match status" value="1"/>
</dbReference>
<feature type="domain" description="Radical SAM core" evidence="7">
    <location>
        <begin position="10"/>
        <end position="236"/>
    </location>
</feature>
<dbReference type="InterPro" id="IPR013785">
    <property type="entry name" value="Aldolase_TIM"/>
</dbReference>
<keyword evidence="4" id="KW-0479">Metal-binding</keyword>
<evidence type="ECO:0000259" key="7">
    <source>
        <dbReference type="PROSITE" id="PS51918"/>
    </source>
</evidence>
<dbReference type="PANTHER" id="PTHR43787">
    <property type="entry name" value="FEMO COFACTOR BIOSYNTHESIS PROTEIN NIFB-RELATED"/>
    <property type="match status" value="1"/>
</dbReference>
<proteinExistence type="predicted"/>
<dbReference type="CDD" id="cd01335">
    <property type="entry name" value="Radical_SAM"/>
    <property type="match status" value="1"/>
</dbReference>
<keyword evidence="9" id="KW-1185">Reference proteome</keyword>
<keyword evidence="6" id="KW-0411">Iron-sulfur</keyword>
<dbReference type="Pfam" id="PF04055">
    <property type="entry name" value="Radical_SAM"/>
    <property type="match status" value="1"/>
</dbReference>
<dbReference type="InterPro" id="IPR007197">
    <property type="entry name" value="rSAM"/>
</dbReference>
<sequence length="319" mass="34821">MHVFGPVPSRRLGRSLGVNHIPPKVCSYACRYCQLGSTLNMSVERRNFFDPSAIAAEVEAKLEDLKKSGDPVDYLAFVPDGEPTLDLGIGTLAEKIKAFGVPIAVISNASLIGDPEVQEALMQFDWVSLKVDGATEDVWRFVDRPHKKLSFDSILKGVGNFASSYEGHLETETMLIAGGNDGDEQLEALASFLESVSPAVCRLSSPTRPPACPDVACVDEERLAVATATFQSHGLNPMILNAYEGDDFTRTGDVRDALLSILSVHPMKEAAVARFLEQEGDDPALVERMVADGDVVKADWRGDVFYARNLRNAKDRESY</sequence>
<evidence type="ECO:0000256" key="6">
    <source>
        <dbReference type="ARBA" id="ARBA00023014"/>
    </source>
</evidence>
<reference evidence="8 9" key="1">
    <citation type="submission" date="2022-01" db="EMBL/GenBank/DDBJ databases">
        <title>Dethiosulfovibrio faecalis sp. nov., a novel proteolytic, non-sulfur-reducing bacterium isolated from a marine aquaculture solid waste bioreactor.</title>
        <authorList>
            <person name="Grabowski S."/>
            <person name="Apolinario E."/>
            <person name="Schneider N."/>
            <person name="Marshall C.W."/>
            <person name="Sowers K.R."/>
        </authorList>
    </citation>
    <scope>NUCLEOTIDE SEQUENCE [LARGE SCALE GENOMIC DNA]</scope>
    <source>
        <strain evidence="8 9">DSM 12537</strain>
    </source>
</reference>